<sequence length="97" mass="11169">MNSLQLIFINRAPKPASAPDRRYRILVTLIRSDRPRYWNFLCHNCGSKVIELQNYDVIAEDDFYDPKNAENAAVGRHCKGLLNGGLPCQYSYFFKLG</sequence>
<organism evidence="1">
    <name type="scientific">uncultured Caudovirales phage</name>
    <dbReference type="NCBI Taxonomy" id="2100421"/>
    <lineage>
        <taxon>Viruses</taxon>
        <taxon>Duplodnaviria</taxon>
        <taxon>Heunggongvirae</taxon>
        <taxon>Uroviricota</taxon>
        <taxon>Caudoviricetes</taxon>
        <taxon>Peduoviridae</taxon>
        <taxon>Maltschvirus</taxon>
        <taxon>Maltschvirus maltsch</taxon>
    </lineage>
</organism>
<reference evidence="1" key="1">
    <citation type="submission" date="2020-04" db="EMBL/GenBank/DDBJ databases">
        <authorList>
            <person name="Chiriac C."/>
            <person name="Salcher M."/>
            <person name="Ghai R."/>
            <person name="Kavagutti S V."/>
        </authorList>
    </citation>
    <scope>NUCLEOTIDE SEQUENCE</scope>
</reference>
<accession>A0A6J5LDH5</accession>
<evidence type="ECO:0000313" key="1">
    <source>
        <dbReference type="EMBL" id="CAB4132718.1"/>
    </source>
</evidence>
<proteinExistence type="predicted"/>
<dbReference type="EMBL" id="LR796266">
    <property type="protein sequence ID" value="CAB4132718.1"/>
    <property type="molecule type" value="Genomic_DNA"/>
</dbReference>
<gene>
    <name evidence="1" type="ORF">UFOVP253_58</name>
</gene>
<protein>
    <submittedName>
        <fullName evidence="1">Uncharacterized protein</fullName>
    </submittedName>
</protein>
<name>A0A6J5LDH5_9CAUD</name>